<protein>
    <submittedName>
        <fullName evidence="3">Uncharacterized protein</fullName>
    </submittedName>
</protein>
<reference evidence="3 4" key="1">
    <citation type="submission" date="2020-08" db="EMBL/GenBank/DDBJ databases">
        <title>A Genomic Blueprint of the Chicken Gut Microbiome.</title>
        <authorList>
            <person name="Gilroy R."/>
            <person name="Ravi A."/>
            <person name="Getino M."/>
            <person name="Pursley I."/>
            <person name="Horton D.L."/>
            <person name="Alikhan N.-F."/>
            <person name="Baker D."/>
            <person name="Gharbi K."/>
            <person name="Hall N."/>
            <person name="Watson M."/>
            <person name="Adriaenssens E.M."/>
            <person name="Foster-Nyarko E."/>
            <person name="Jarju S."/>
            <person name="Secka A."/>
            <person name="Antonio M."/>
            <person name="Oren A."/>
            <person name="Chaudhuri R."/>
            <person name="La Ragione R.M."/>
            <person name="Hildebrand F."/>
            <person name="Pallen M.J."/>
        </authorList>
    </citation>
    <scope>NUCLEOTIDE SEQUENCE [LARGE SCALE GENOMIC DNA]</scope>
    <source>
        <strain evidence="3 4">Sa1BUA8</strain>
    </source>
</reference>
<feature type="region of interest" description="Disordered" evidence="1">
    <location>
        <begin position="1"/>
        <end position="33"/>
    </location>
</feature>
<sequence length="218" mass="22557">MNAPADQAGGVQGRTNVRTPHSRDDEMPVQPTETTRPWTFDARAGVVNGLTTAAWYTVPDLVERRSTRALLKTVCGVAGCVVLLRTVDGRQAIDGVRKVRDAVRDAGREPDPAGVGPYDGFAADVDRAHVDPGASDGTAPDLTPVGITTTGKVAIAVGAAVVVGATAALGVVGEKAAYRWGERMRARGVRAPHLRVGLVLGAASALLGGLNPPPLEDD</sequence>
<evidence type="ECO:0000256" key="2">
    <source>
        <dbReference type="SAM" id="Phobius"/>
    </source>
</evidence>
<feature type="transmembrane region" description="Helical" evidence="2">
    <location>
        <begin position="193"/>
        <end position="210"/>
    </location>
</feature>
<proteinExistence type="predicted"/>
<evidence type="ECO:0000256" key="1">
    <source>
        <dbReference type="SAM" id="MobiDB-lite"/>
    </source>
</evidence>
<evidence type="ECO:0000313" key="4">
    <source>
        <dbReference type="Proteomes" id="UP000822993"/>
    </source>
</evidence>
<accession>A0A9D5YZ32</accession>
<name>A0A9D5YZ32_9CELL</name>
<dbReference type="RefSeq" id="WP_193720575.1">
    <property type="nucleotide sequence ID" value="NZ_JACSPN010000018.1"/>
</dbReference>
<keyword evidence="2" id="KW-0472">Membrane</keyword>
<dbReference type="EMBL" id="JACSPN010000018">
    <property type="protein sequence ID" value="MBE7701318.1"/>
    <property type="molecule type" value="Genomic_DNA"/>
</dbReference>
<organism evidence="3 4">
    <name type="scientific">Oerskovia douganii</name>
    <dbReference type="NCBI Taxonomy" id="2762210"/>
    <lineage>
        <taxon>Bacteria</taxon>
        <taxon>Bacillati</taxon>
        <taxon>Actinomycetota</taxon>
        <taxon>Actinomycetes</taxon>
        <taxon>Micrococcales</taxon>
        <taxon>Cellulomonadaceae</taxon>
        <taxon>Oerskovia</taxon>
    </lineage>
</organism>
<dbReference type="AlphaFoldDB" id="A0A9D5YZ32"/>
<dbReference type="Proteomes" id="UP000822993">
    <property type="component" value="Unassembled WGS sequence"/>
</dbReference>
<keyword evidence="2" id="KW-0812">Transmembrane</keyword>
<gene>
    <name evidence="3" type="ORF">H9623_13550</name>
</gene>
<evidence type="ECO:0000313" key="3">
    <source>
        <dbReference type="EMBL" id="MBE7701318.1"/>
    </source>
</evidence>
<keyword evidence="4" id="KW-1185">Reference proteome</keyword>
<keyword evidence="2" id="KW-1133">Transmembrane helix</keyword>
<feature type="transmembrane region" description="Helical" evidence="2">
    <location>
        <begin position="153"/>
        <end position="172"/>
    </location>
</feature>
<comment type="caution">
    <text evidence="3">The sequence shown here is derived from an EMBL/GenBank/DDBJ whole genome shotgun (WGS) entry which is preliminary data.</text>
</comment>